<organism evidence="1 2">
    <name type="scientific">Nonomuraea composti</name>
    <dbReference type="NCBI Taxonomy" id="2720023"/>
    <lineage>
        <taxon>Bacteria</taxon>
        <taxon>Bacillati</taxon>
        <taxon>Actinomycetota</taxon>
        <taxon>Actinomycetes</taxon>
        <taxon>Streptosporangiales</taxon>
        <taxon>Streptosporangiaceae</taxon>
        <taxon>Nonomuraea</taxon>
    </lineage>
</organism>
<gene>
    <name evidence="1" type="ORF">HCN51_20925</name>
</gene>
<comment type="caution">
    <text evidence="1">The sequence shown here is derived from an EMBL/GenBank/DDBJ whole genome shotgun (WGS) entry which is preliminary data.</text>
</comment>
<evidence type="ECO:0000313" key="2">
    <source>
        <dbReference type="Proteomes" id="UP000696294"/>
    </source>
</evidence>
<sequence length="115" mass="13051">MGTWVYVRGWLEFHGHGQRAEAERVIRERDAEGWAFPAGGWLDAACYARAVRVSDVDDLLDQLRRIAAVPADADGDRVCGLFLAFHETDGQFEWQVRDGEVVIAPAAPRYDYLWK</sequence>
<keyword evidence="2" id="KW-1185">Reference proteome</keyword>
<dbReference type="EMBL" id="JAATEP010000014">
    <property type="protein sequence ID" value="NJP91893.1"/>
    <property type="molecule type" value="Genomic_DNA"/>
</dbReference>
<proteinExistence type="predicted"/>
<accession>A0ABX1B9R7</accession>
<dbReference type="Proteomes" id="UP000696294">
    <property type="component" value="Unassembled WGS sequence"/>
</dbReference>
<name>A0ABX1B9R7_9ACTN</name>
<protein>
    <submittedName>
        <fullName evidence="1">Uncharacterized protein</fullName>
    </submittedName>
</protein>
<evidence type="ECO:0000313" key="1">
    <source>
        <dbReference type="EMBL" id="NJP91893.1"/>
    </source>
</evidence>
<reference evidence="1 2" key="1">
    <citation type="submission" date="2020-03" db="EMBL/GenBank/DDBJ databases">
        <title>WGS of actinomycetes isolated from Thailand.</title>
        <authorList>
            <person name="Thawai C."/>
        </authorList>
    </citation>
    <scope>NUCLEOTIDE SEQUENCE [LARGE SCALE GENOMIC DNA]</scope>
    <source>
        <strain evidence="1 2">FMUSA5-5</strain>
    </source>
</reference>
<dbReference type="RefSeq" id="WP_168011211.1">
    <property type="nucleotide sequence ID" value="NZ_JAATEP010000014.1"/>
</dbReference>